<protein>
    <submittedName>
        <fullName evidence="2">Uncharacterized protein</fullName>
    </submittedName>
</protein>
<accession>A0A9J6A633</accession>
<organism evidence="2 3">
    <name type="scientific">Solanum commersonii</name>
    <name type="common">Commerson's wild potato</name>
    <name type="synonym">Commerson's nightshade</name>
    <dbReference type="NCBI Taxonomy" id="4109"/>
    <lineage>
        <taxon>Eukaryota</taxon>
        <taxon>Viridiplantae</taxon>
        <taxon>Streptophyta</taxon>
        <taxon>Embryophyta</taxon>
        <taxon>Tracheophyta</taxon>
        <taxon>Spermatophyta</taxon>
        <taxon>Magnoliopsida</taxon>
        <taxon>eudicotyledons</taxon>
        <taxon>Gunneridae</taxon>
        <taxon>Pentapetalae</taxon>
        <taxon>asterids</taxon>
        <taxon>lamiids</taxon>
        <taxon>Solanales</taxon>
        <taxon>Solanaceae</taxon>
        <taxon>Solanoideae</taxon>
        <taxon>Solaneae</taxon>
        <taxon>Solanum</taxon>
    </lineage>
</organism>
<evidence type="ECO:0000313" key="2">
    <source>
        <dbReference type="EMBL" id="KAG5619739.1"/>
    </source>
</evidence>
<feature type="compositionally biased region" description="Polar residues" evidence="1">
    <location>
        <begin position="80"/>
        <end position="91"/>
    </location>
</feature>
<dbReference type="AlphaFoldDB" id="A0A9J6A633"/>
<name>A0A9J6A633_SOLCO</name>
<dbReference type="EMBL" id="JACXVP010000002">
    <property type="protein sequence ID" value="KAG5619739.1"/>
    <property type="molecule type" value="Genomic_DNA"/>
</dbReference>
<comment type="caution">
    <text evidence="2">The sequence shown here is derived from an EMBL/GenBank/DDBJ whole genome shotgun (WGS) entry which is preliminary data.</text>
</comment>
<proteinExistence type="predicted"/>
<evidence type="ECO:0000313" key="3">
    <source>
        <dbReference type="Proteomes" id="UP000824120"/>
    </source>
</evidence>
<dbReference type="Proteomes" id="UP000824120">
    <property type="component" value="Chromosome 2"/>
</dbReference>
<feature type="region of interest" description="Disordered" evidence="1">
    <location>
        <begin position="80"/>
        <end position="104"/>
    </location>
</feature>
<evidence type="ECO:0000256" key="1">
    <source>
        <dbReference type="SAM" id="MobiDB-lite"/>
    </source>
</evidence>
<sequence>MVTIYQFKATKEKHHIMLDQATMESMLLYKSKLLKEGYYCSIQATNEMVWPNQVMLPCKHSIMLVQANITKGIISQSKATMRSSTQATMNGQAIHEGNPYHTSS</sequence>
<reference evidence="2 3" key="1">
    <citation type="submission" date="2020-09" db="EMBL/GenBank/DDBJ databases">
        <title>De no assembly of potato wild relative species, Solanum commersonii.</title>
        <authorList>
            <person name="Cho K."/>
        </authorList>
    </citation>
    <scope>NUCLEOTIDE SEQUENCE [LARGE SCALE GENOMIC DNA]</scope>
    <source>
        <strain evidence="2">LZ3.2</strain>
        <tissue evidence="2">Leaf</tissue>
    </source>
</reference>
<keyword evidence="3" id="KW-1185">Reference proteome</keyword>
<gene>
    <name evidence="2" type="ORF">H5410_004957</name>
</gene>